<protein>
    <submittedName>
        <fullName evidence="3">Uncharacterized protein</fullName>
    </submittedName>
</protein>
<feature type="region of interest" description="Disordered" evidence="2">
    <location>
        <begin position="201"/>
        <end position="261"/>
    </location>
</feature>
<gene>
    <name evidence="3" type="ORF">FSB_LOCUS29513</name>
</gene>
<feature type="coiled-coil region" evidence="1">
    <location>
        <begin position="359"/>
        <end position="421"/>
    </location>
</feature>
<feature type="region of interest" description="Disordered" evidence="2">
    <location>
        <begin position="444"/>
        <end position="506"/>
    </location>
</feature>
<keyword evidence="1" id="KW-0175">Coiled coil</keyword>
<evidence type="ECO:0000256" key="2">
    <source>
        <dbReference type="SAM" id="MobiDB-lite"/>
    </source>
</evidence>
<dbReference type="AlphaFoldDB" id="A0A2N9GQL5"/>
<feature type="compositionally biased region" description="Basic residues" evidence="2">
    <location>
        <begin position="215"/>
        <end position="232"/>
    </location>
</feature>
<reference evidence="3" key="1">
    <citation type="submission" date="2018-02" db="EMBL/GenBank/DDBJ databases">
        <authorList>
            <person name="Cohen D.B."/>
            <person name="Kent A.D."/>
        </authorList>
    </citation>
    <scope>NUCLEOTIDE SEQUENCE</scope>
</reference>
<name>A0A2N9GQL5_FAGSY</name>
<sequence length="506" mass="55987">MARTQPRARASKLARLVNSEESMTRFRELYRVPPSIRLAYCHTDNIPVINKDEILLPIMAVVEGGVRFPLHPLLINFLQTVNASPSQVSVNLFRIIMDPSRIEIYEKQADIELVKRVLATNVYVDQRGEPRSAPLLLSYEPQIKSFLEGPTVPRSQEVRVDPSIPFVAIPADTISPSEHPDLIPTGQVSKMASPINPFKLMGKTTVGTPSEATKGKGKGKNKGARAGKKQKKTVTETPAPEQTTQATKKGRTEEPSIPAEGSSSNFVAWELELLFGPGPISVRDTVLDESEIELSAQVAHGLARAACLPEDMKLWDGMSSGRVFRHATRGIMMATQGVLSMEARVIKMTDELQKDAVHKEKMTKALASATTNYKKLEDQHFKNVNIMKEAEERARTEVAKREKIEGEMAEMKEKMKKLESECILHGWKSALSKTGQPETSELFLRTNTPLPYPTAGLKNSDDETEEEDDEDDGEDEEEGGPDRVQESSQPKLIEKATDVPGPAPSL</sequence>
<proteinExistence type="predicted"/>
<accession>A0A2N9GQL5</accession>
<feature type="compositionally biased region" description="Acidic residues" evidence="2">
    <location>
        <begin position="462"/>
        <end position="479"/>
    </location>
</feature>
<dbReference type="EMBL" id="OIVN01002223">
    <property type="protein sequence ID" value="SPD01631.1"/>
    <property type="molecule type" value="Genomic_DNA"/>
</dbReference>
<organism evidence="3">
    <name type="scientific">Fagus sylvatica</name>
    <name type="common">Beechnut</name>
    <dbReference type="NCBI Taxonomy" id="28930"/>
    <lineage>
        <taxon>Eukaryota</taxon>
        <taxon>Viridiplantae</taxon>
        <taxon>Streptophyta</taxon>
        <taxon>Embryophyta</taxon>
        <taxon>Tracheophyta</taxon>
        <taxon>Spermatophyta</taxon>
        <taxon>Magnoliopsida</taxon>
        <taxon>eudicotyledons</taxon>
        <taxon>Gunneridae</taxon>
        <taxon>Pentapetalae</taxon>
        <taxon>rosids</taxon>
        <taxon>fabids</taxon>
        <taxon>Fagales</taxon>
        <taxon>Fagaceae</taxon>
        <taxon>Fagus</taxon>
    </lineage>
</organism>
<evidence type="ECO:0000256" key="1">
    <source>
        <dbReference type="SAM" id="Coils"/>
    </source>
</evidence>
<evidence type="ECO:0000313" key="3">
    <source>
        <dbReference type="EMBL" id="SPD01631.1"/>
    </source>
</evidence>